<sequence length="208" mass="21720">MTTEESRSDRWLRIAADAASSAGEARETLSRELAEGLSGVVRRARIPLLIVGLLPLIPALLVAIEATVLGGYPGLVFLAVAVAGASPGLALLWRRRRLVRATDPPEELAAELGEAYDIAGAWARAGYALEQVQTAGPGLRGARQAARGLWAGFQLSRDLFERFSELPRVAPFLPPSLQFTGSLCLASVVSAVVTGAIGVAGLALVAVA</sequence>
<name>A0A1H5MVC9_9ACTN</name>
<feature type="transmembrane region" description="Helical" evidence="1">
    <location>
        <begin position="183"/>
        <end position="207"/>
    </location>
</feature>
<proteinExistence type="predicted"/>
<evidence type="ECO:0000313" key="2">
    <source>
        <dbReference type="EMBL" id="SEE93319.1"/>
    </source>
</evidence>
<keyword evidence="1" id="KW-1133">Transmembrane helix</keyword>
<keyword evidence="1" id="KW-0812">Transmembrane</keyword>
<evidence type="ECO:0000313" key="3">
    <source>
        <dbReference type="Proteomes" id="UP000181980"/>
    </source>
</evidence>
<keyword evidence="1" id="KW-0472">Membrane</keyword>
<feature type="transmembrane region" description="Helical" evidence="1">
    <location>
        <begin position="48"/>
        <end position="69"/>
    </location>
</feature>
<keyword evidence="3" id="KW-1185">Reference proteome</keyword>
<dbReference type="OrthoDB" id="5196915at2"/>
<dbReference type="EMBL" id="FNUC01000003">
    <property type="protein sequence ID" value="SEE93319.1"/>
    <property type="molecule type" value="Genomic_DNA"/>
</dbReference>
<reference evidence="3" key="1">
    <citation type="submission" date="2016-10" db="EMBL/GenBank/DDBJ databases">
        <authorList>
            <person name="Varghese N."/>
            <person name="Submissions S."/>
        </authorList>
    </citation>
    <scope>NUCLEOTIDE SEQUENCE [LARGE SCALE GENOMIC DNA]</scope>
    <source>
        <strain evidence="3">DSM 45237</strain>
    </source>
</reference>
<accession>A0A1H5MVC9</accession>
<feature type="transmembrane region" description="Helical" evidence="1">
    <location>
        <begin position="75"/>
        <end position="93"/>
    </location>
</feature>
<dbReference type="RefSeq" id="WP_069114788.1">
    <property type="nucleotide sequence ID" value="NZ_FNUC01000003.1"/>
</dbReference>
<dbReference type="Proteomes" id="UP000181980">
    <property type="component" value="Unassembled WGS sequence"/>
</dbReference>
<dbReference type="STRING" id="561176.SAMN04488561_3460"/>
<evidence type="ECO:0000256" key="1">
    <source>
        <dbReference type="SAM" id="Phobius"/>
    </source>
</evidence>
<organism evidence="2 3">
    <name type="scientific">Jiangella alba</name>
    <dbReference type="NCBI Taxonomy" id="561176"/>
    <lineage>
        <taxon>Bacteria</taxon>
        <taxon>Bacillati</taxon>
        <taxon>Actinomycetota</taxon>
        <taxon>Actinomycetes</taxon>
        <taxon>Jiangellales</taxon>
        <taxon>Jiangellaceae</taxon>
        <taxon>Jiangella</taxon>
    </lineage>
</organism>
<dbReference type="AlphaFoldDB" id="A0A1H5MVC9"/>
<protein>
    <submittedName>
        <fullName evidence="2">Uncharacterized protein</fullName>
    </submittedName>
</protein>
<gene>
    <name evidence="2" type="ORF">SAMN04488561_3460</name>
</gene>